<sequence>MTQQHTTTHRTALVDVGGGFRAIFGCGVMDHLLDHGIDFDHCYGVSAGAANLTSYLARQNGRNHTFYTQYAFRKEYASVDSFVRHHNFANLDYIYGTLSNHDGENPLDYQAIAANPAGFTVVACDARDGSTKYFDKSRLHQDDYDIVKASSAVPVACEPYVVDGVPYFDGGIADPVPVQKALDDGADRVVVILTRLKDVLREQKKDVMPARILRHTYPAAAERLLERYRTYNDEVALAKRYEQEGRVLILAPEDLYGLSTLSKSYEGLERMYRAGYAAAEAIPAFLAS</sequence>
<dbReference type="Pfam" id="PF19890">
    <property type="entry name" value="DUF6363"/>
    <property type="match status" value="1"/>
</dbReference>
<keyword evidence="2 4" id="KW-0442">Lipid degradation</keyword>
<name>A0A938WX22_9BIFI</name>
<dbReference type="InterPro" id="IPR045943">
    <property type="entry name" value="DUF6363"/>
</dbReference>
<reference evidence="6" key="2">
    <citation type="journal article" date="2021" name="Sci. Rep.">
        <title>The distribution of antibiotic resistance genes in chicken gut microbiota commensals.</title>
        <authorList>
            <person name="Juricova H."/>
            <person name="Matiasovicova J."/>
            <person name="Kubasova T."/>
            <person name="Cejkova D."/>
            <person name="Rychlik I."/>
        </authorList>
    </citation>
    <scope>NUCLEOTIDE SEQUENCE</scope>
    <source>
        <strain evidence="6">An836</strain>
    </source>
</reference>
<feature type="domain" description="PNPLA" evidence="5">
    <location>
        <begin position="13"/>
        <end position="182"/>
    </location>
</feature>
<feature type="short sequence motif" description="DGA/G" evidence="4">
    <location>
        <begin position="169"/>
        <end position="171"/>
    </location>
</feature>
<dbReference type="GO" id="GO:0016787">
    <property type="term" value="F:hydrolase activity"/>
    <property type="evidence" value="ECO:0007669"/>
    <property type="project" value="UniProtKB-UniRule"/>
</dbReference>
<reference evidence="6" key="1">
    <citation type="submission" date="2020-08" db="EMBL/GenBank/DDBJ databases">
        <authorList>
            <person name="Cejkova D."/>
            <person name="Kubasova T."/>
            <person name="Jahodarova E."/>
            <person name="Rychlik I."/>
        </authorList>
    </citation>
    <scope>NUCLEOTIDE SEQUENCE</scope>
    <source>
        <strain evidence="6">An836</strain>
    </source>
</reference>
<dbReference type="CDD" id="cd07208">
    <property type="entry name" value="Pat_hypo_Ecoli_yjju_like"/>
    <property type="match status" value="1"/>
</dbReference>
<comment type="caution">
    <text evidence="4">Lacks conserved residue(s) required for the propagation of feature annotation.</text>
</comment>
<evidence type="ECO:0000313" key="6">
    <source>
        <dbReference type="EMBL" id="MBM6699178.1"/>
    </source>
</evidence>
<dbReference type="InterPro" id="IPR016035">
    <property type="entry name" value="Acyl_Trfase/lysoPLipase"/>
</dbReference>
<keyword evidence="1 4" id="KW-0378">Hydrolase</keyword>
<dbReference type="PANTHER" id="PTHR14226">
    <property type="entry name" value="NEUROPATHY TARGET ESTERASE/SWISS CHEESE D.MELANOGASTER"/>
    <property type="match status" value="1"/>
</dbReference>
<dbReference type="AlphaFoldDB" id="A0A938WX22"/>
<evidence type="ECO:0000259" key="5">
    <source>
        <dbReference type="PROSITE" id="PS51635"/>
    </source>
</evidence>
<organism evidence="6 7">
    <name type="scientific">Bifidobacterium pullorum subsp. saeculare</name>
    <dbReference type="NCBI Taxonomy" id="78257"/>
    <lineage>
        <taxon>Bacteria</taxon>
        <taxon>Bacillati</taxon>
        <taxon>Actinomycetota</taxon>
        <taxon>Actinomycetes</taxon>
        <taxon>Bifidobacteriales</taxon>
        <taxon>Bifidobacteriaceae</taxon>
        <taxon>Bifidobacterium</taxon>
    </lineage>
</organism>
<dbReference type="EMBL" id="JACLYU010000002">
    <property type="protein sequence ID" value="MBM6699178.1"/>
    <property type="molecule type" value="Genomic_DNA"/>
</dbReference>
<dbReference type="Proteomes" id="UP000718821">
    <property type="component" value="Unassembled WGS sequence"/>
</dbReference>
<dbReference type="RefSeq" id="WP_204467684.1">
    <property type="nucleotide sequence ID" value="NZ_JACLYU010000002.1"/>
</dbReference>
<evidence type="ECO:0000256" key="4">
    <source>
        <dbReference type="PROSITE-ProRule" id="PRU01161"/>
    </source>
</evidence>
<feature type="active site" description="Proton acceptor" evidence="4">
    <location>
        <position position="169"/>
    </location>
</feature>
<dbReference type="InterPro" id="IPR050301">
    <property type="entry name" value="NTE"/>
</dbReference>
<accession>A0A938WX22</accession>
<evidence type="ECO:0000313" key="7">
    <source>
        <dbReference type="Proteomes" id="UP000718821"/>
    </source>
</evidence>
<feature type="short sequence motif" description="GXSXG" evidence="4">
    <location>
        <begin position="44"/>
        <end position="48"/>
    </location>
</feature>
<dbReference type="PANTHER" id="PTHR14226:SF25">
    <property type="entry name" value="PHOSPHOESTERASE"/>
    <property type="match status" value="1"/>
</dbReference>
<dbReference type="Pfam" id="PF01734">
    <property type="entry name" value="Patatin"/>
    <property type="match status" value="1"/>
</dbReference>
<dbReference type="Gene3D" id="3.40.1090.10">
    <property type="entry name" value="Cytosolic phospholipase A2 catalytic domain"/>
    <property type="match status" value="2"/>
</dbReference>
<evidence type="ECO:0000256" key="1">
    <source>
        <dbReference type="ARBA" id="ARBA00022801"/>
    </source>
</evidence>
<keyword evidence="3 4" id="KW-0443">Lipid metabolism</keyword>
<keyword evidence="7" id="KW-1185">Reference proteome</keyword>
<proteinExistence type="predicted"/>
<dbReference type="GO" id="GO:0016042">
    <property type="term" value="P:lipid catabolic process"/>
    <property type="evidence" value="ECO:0007669"/>
    <property type="project" value="UniProtKB-UniRule"/>
</dbReference>
<evidence type="ECO:0000256" key="3">
    <source>
        <dbReference type="ARBA" id="ARBA00023098"/>
    </source>
</evidence>
<protein>
    <submittedName>
        <fullName evidence="6">Patatin family protein</fullName>
    </submittedName>
</protein>
<feature type="active site" description="Nucleophile" evidence="4">
    <location>
        <position position="46"/>
    </location>
</feature>
<evidence type="ECO:0000256" key="2">
    <source>
        <dbReference type="ARBA" id="ARBA00022963"/>
    </source>
</evidence>
<comment type="caution">
    <text evidence="6">The sequence shown here is derived from an EMBL/GenBank/DDBJ whole genome shotgun (WGS) entry which is preliminary data.</text>
</comment>
<dbReference type="InterPro" id="IPR037483">
    <property type="entry name" value="YjjU-like"/>
</dbReference>
<gene>
    <name evidence="6" type="ORF">H7U32_02305</name>
</gene>
<dbReference type="SUPFAM" id="SSF52151">
    <property type="entry name" value="FabD/lysophospholipase-like"/>
    <property type="match status" value="1"/>
</dbReference>
<dbReference type="InterPro" id="IPR002641">
    <property type="entry name" value="PNPLA_dom"/>
</dbReference>
<dbReference type="PROSITE" id="PS51635">
    <property type="entry name" value="PNPLA"/>
    <property type="match status" value="1"/>
</dbReference>